<dbReference type="EMBL" id="BAQD01000147">
    <property type="protein sequence ID" value="GBQ08994.1"/>
    <property type="molecule type" value="Genomic_DNA"/>
</dbReference>
<dbReference type="Proteomes" id="UP001062901">
    <property type="component" value="Unassembled WGS sequence"/>
</dbReference>
<proteinExistence type="predicted"/>
<reference evidence="2" key="1">
    <citation type="submission" date="2013-04" db="EMBL/GenBank/DDBJ databases">
        <title>The genome sequencing project of 58 acetic acid bacteria.</title>
        <authorList>
            <person name="Okamoto-Kainuma A."/>
            <person name="Ishikawa M."/>
            <person name="Umino S."/>
            <person name="Koizumi Y."/>
            <person name="Shiwa Y."/>
            <person name="Yoshikawa H."/>
            <person name="Matsutani M."/>
            <person name="Matsushita K."/>
        </authorList>
    </citation>
    <scope>NUCLEOTIDE SEQUENCE</scope>
    <source>
        <strain evidence="2">DSM 15669</strain>
    </source>
</reference>
<feature type="region of interest" description="Disordered" evidence="1">
    <location>
        <begin position="21"/>
        <end position="56"/>
    </location>
</feature>
<evidence type="ECO:0000256" key="1">
    <source>
        <dbReference type="SAM" id="MobiDB-lite"/>
    </source>
</evidence>
<organism evidence="2 3">
    <name type="scientific">Saccharibacter floricola DSM 15669</name>
    <dbReference type="NCBI Taxonomy" id="1123227"/>
    <lineage>
        <taxon>Bacteria</taxon>
        <taxon>Pseudomonadati</taxon>
        <taxon>Pseudomonadota</taxon>
        <taxon>Alphaproteobacteria</taxon>
        <taxon>Acetobacterales</taxon>
        <taxon>Acetobacteraceae</taxon>
        <taxon>Saccharibacter</taxon>
    </lineage>
</organism>
<accession>A0ABQ0P1C2</accession>
<evidence type="ECO:0000313" key="3">
    <source>
        <dbReference type="Proteomes" id="UP001062901"/>
    </source>
</evidence>
<keyword evidence="3" id="KW-1185">Reference proteome</keyword>
<gene>
    <name evidence="2" type="ORF">AA15669_2007</name>
</gene>
<protein>
    <submittedName>
        <fullName evidence="2">Uncharacterized protein</fullName>
    </submittedName>
</protein>
<feature type="compositionally biased region" description="Basic and acidic residues" evidence="1">
    <location>
        <begin position="35"/>
        <end position="49"/>
    </location>
</feature>
<name>A0ABQ0P1C2_9PROT</name>
<evidence type="ECO:0000313" key="2">
    <source>
        <dbReference type="EMBL" id="GBQ08994.1"/>
    </source>
</evidence>
<comment type="caution">
    <text evidence="2">The sequence shown here is derived from an EMBL/GenBank/DDBJ whole genome shotgun (WGS) entry which is preliminary data.</text>
</comment>
<sequence>MNFQPWLNKAQAAIRLNLPSGNTQKRGLTASIPSDEAKALTGQKREGSAIKKRASP</sequence>